<name>A0A2G5CR19_AQUCA</name>
<feature type="region of interest" description="Disordered" evidence="1">
    <location>
        <begin position="1"/>
        <end position="63"/>
    </location>
</feature>
<dbReference type="EMBL" id="KZ305057">
    <property type="protein sequence ID" value="PIA33745.1"/>
    <property type="molecule type" value="Genomic_DNA"/>
</dbReference>
<proteinExistence type="predicted"/>
<reference evidence="2 3" key="1">
    <citation type="submission" date="2017-09" db="EMBL/GenBank/DDBJ databases">
        <title>WGS assembly of Aquilegia coerulea Goldsmith.</title>
        <authorList>
            <person name="Hodges S."/>
            <person name="Kramer E."/>
            <person name="Nordborg M."/>
            <person name="Tomkins J."/>
            <person name="Borevitz J."/>
            <person name="Derieg N."/>
            <person name="Yan J."/>
            <person name="Mihaltcheva S."/>
            <person name="Hayes R.D."/>
            <person name="Rokhsar D."/>
        </authorList>
    </citation>
    <scope>NUCLEOTIDE SEQUENCE [LARGE SCALE GENOMIC DNA]</scope>
    <source>
        <strain evidence="3">cv. Goldsmith</strain>
    </source>
</reference>
<evidence type="ECO:0000313" key="2">
    <source>
        <dbReference type="EMBL" id="PIA33745.1"/>
    </source>
</evidence>
<accession>A0A2G5CR19</accession>
<sequence length="133" mass="14982">MQEENLEGISRQQISQRKRREKERSVGNSKKTNTTPNKEGNANTLLDKTHTIGQRLRRKKENEKKKKNCFLYSIDGIVDGVSQAVEDVVDGLSQAGDQLLEQTKGKQPTVEVITYFYGSSSTGDSSREYSVIK</sequence>
<keyword evidence="3" id="KW-1185">Reference proteome</keyword>
<protein>
    <submittedName>
        <fullName evidence="2">Uncharacterized protein</fullName>
    </submittedName>
</protein>
<dbReference type="Proteomes" id="UP000230069">
    <property type="component" value="Unassembled WGS sequence"/>
</dbReference>
<dbReference type="InParanoid" id="A0A2G5CR19"/>
<gene>
    <name evidence="2" type="ORF">AQUCO_04000067v1</name>
</gene>
<dbReference type="AlphaFoldDB" id="A0A2G5CR19"/>
<organism evidence="2 3">
    <name type="scientific">Aquilegia coerulea</name>
    <name type="common">Rocky mountain columbine</name>
    <dbReference type="NCBI Taxonomy" id="218851"/>
    <lineage>
        <taxon>Eukaryota</taxon>
        <taxon>Viridiplantae</taxon>
        <taxon>Streptophyta</taxon>
        <taxon>Embryophyta</taxon>
        <taxon>Tracheophyta</taxon>
        <taxon>Spermatophyta</taxon>
        <taxon>Magnoliopsida</taxon>
        <taxon>Ranunculales</taxon>
        <taxon>Ranunculaceae</taxon>
        <taxon>Thalictroideae</taxon>
        <taxon>Aquilegia</taxon>
    </lineage>
</organism>
<feature type="compositionally biased region" description="Polar residues" evidence="1">
    <location>
        <begin position="26"/>
        <end position="46"/>
    </location>
</feature>
<evidence type="ECO:0000313" key="3">
    <source>
        <dbReference type="Proteomes" id="UP000230069"/>
    </source>
</evidence>
<evidence type="ECO:0000256" key="1">
    <source>
        <dbReference type="SAM" id="MobiDB-lite"/>
    </source>
</evidence>